<reference evidence="1" key="2">
    <citation type="submission" date="2023-06" db="EMBL/GenBank/DDBJ databases">
        <authorList>
            <consortium name="Lawrence Berkeley National Laboratory"/>
            <person name="Haridas S."/>
            <person name="Hensen N."/>
            <person name="Bonometti L."/>
            <person name="Westerberg I."/>
            <person name="Brannstrom I.O."/>
            <person name="Guillou S."/>
            <person name="Cros-Aarteil S."/>
            <person name="Calhoun S."/>
            <person name="Kuo A."/>
            <person name="Mondo S."/>
            <person name="Pangilinan J."/>
            <person name="Riley R."/>
            <person name="LaButti K."/>
            <person name="Andreopoulos B."/>
            <person name="Lipzen A."/>
            <person name="Chen C."/>
            <person name="Yanf M."/>
            <person name="Daum C."/>
            <person name="Ng V."/>
            <person name="Clum A."/>
            <person name="Steindorff A."/>
            <person name="Ohm R."/>
            <person name="Martin F."/>
            <person name="Silar P."/>
            <person name="Natvig D."/>
            <person name="Lalanne C."/>
            <person name="Gautier V."/>
            <person name="Ament-velasquez S.L."/>
            <person name="Kruys A."/>
            <person name="Hutchinson M.I."/>
            <person name="Powell A.J."/>
            <person name="Barry K."/>
            <person name="Miller A.N."/>
            <person name="Grigoriev I.V."/>
            <person name="Debuchy R."/>
            <person name="Gladieux P."/>
            <person name="Thoren M.H."/>
            <person name="Johannesson H."/>
        </authorList>
    </citation>
    <scope>NUCLEOTIDE SEQUENCE</scope>
    <source>
        <strain evidence="1">CBS 232.78</strain>
    </source>
</reference>
<dbReference type="AlphaFoldDB" id="A0AAE0NSA9"/>
<dbReference type="InterPro" id="IPR045864">
    <property type="entry name" value="aa-tRNA-synth_II/BPL/LPL"/>
</dbReference>
<dbReference type="GO" id="GO:0004821">
    <property type="term" value="F:histidine-tRNA ligase activity"/>
    <property type="evidence" value="ECO:0007669"/>
    <property type="project" value="TreeGrafter"/>
</dbReference>
<organism evidence="1 2">
    <name type="scientific">Podospora didyma</name>
    <dbReference type="NCBI Taxonomy" id="330526"/>
    <lineage>
        <taxon>Eukaryota</taxon>
        <taxon>Fungi</taxon>
        <taxon>Dikarya</taxon>
        <taxon>Ascomycota</taxon>
        <taxon>Pezizomycotina</taxon>
        <taxon>Sordariomycetes</taxon>
        <taxon>Sordariomycetidae</taxon>
        <taxon>Sordariales</taxon>
        <taxon>Podosporaceae</taxon>
        <taxon>Podospora</taxon>
    </lineage>
</organism>
<dbReference type="PANTHER" id="PTHR11476:SF7">
    <property type="entry name" value="HISTIDINE--TRNA LIGASE"/>
    <property type="match status" value="1"/>
</dbReference>
<dbReference type="GO" id="GO:0003723">
    <property type="term" value="F:RNA binding"/>
    <property type="evidence" value="ECO:0007669"/>
    <property type="project" value="TreeGrafter"/>
</dbReference>
<proteinExistence type="predicted"/>
<comment type="caution">
    <text evidence="1">The sequence shown here is derived from an EMBL/GenBank/DDBJ whole genome shotgun (WGS) entry which is preliminary data.</text>
</comment>
<keyword evidence="2" id="KW-1185">Reference proteome</keyword>
<dbReference type="PANTHER" id="PTHR11476">
    <property type="entry name" value="HISTIDYL-TRNA SYNTHETASE"/>
    <property type="match status" value="1"/>
</dbReference>
<reference evidence="1" key="1">
    <citation type="journal article" date="2023" name="Mol. Phylogenet. Evol.">
        <title>Genome-scale phylogeny and comparative genomics of the fungal order Sordariales.</title>
        <authorList>
            <person name="Hensen N."/>
            <person name="Bonometti L."/>
            <person name="Westerberg I."/>
            <person name="Brannstrom I.O."/>
            <person name="Guillou S."/>
            <person name="Cros-Aarteil S."/>
            <person name="Calhoun S."/>
            <person name="Haridas S."/>
            <person name="Kuo A."/>
            <person name="Mondo S."/>
            <person name="Pangilinan J."/>
            <person name="Riley R."/>
            <person name="LaButti K."/>
            <person name="Andreopoulos B."/>
            <person name="Lipzen A."/>
            <person name="Chen C."/>
            <person name="Yan M."/>
            <person name="Daum C."/>
            <person name="Ng V."/>
            <person name="Clum A."/>
            <person name="Steindorff A."/>
            <person name="Ohm R.A."/>
            <person name="Martin F."/>
            <person name="Silar P."/>
            <person name="Natvig D.O."/>
            <person name="Lalanne C."/>
            <person name="Gautier V."/>
            <person name="Ament-Velasquez S.L."/>
            <person name="Kruys A."/>
            <person name="Hutchinson M.I."/>
            <person name="Powell A.J."/>
            <person name="Barry K."/>
            <person name="Miller A.N."/>
            <person name="Grigoriev I.V."/>
            <person name="Debuchy R."/>
            <person name="Gladieux P."/>
            <person name="Hiltunen Thoren M."/>
            <person name="Johannesson H."/>
        </authorList>
    </citation>
    <scope>NUCLEOTIDE SEQUENCE</scope>
    <source>
        <strain evidence="1">CBS 232.78</strain>
    </source>
</reference>
<accession>A0AAE0NSA9</accession>
<dbReference type="GO" id="GO:0005739">
    <property type="term" value="C:mitochondrion"/>
    <property type="evidence" value="ECO:0007669"/>
    <property type="project" value="TreeGrafter"/>
</dbReference>
<gene>
    <name evidence="1" type="ORF">B0H63DRAFT_520869</name>
</gene>
<sequence length="162" mass="17357">MVEARSIPAIAARQESSDYSWALVGYAEPNCKGAPVANWRGASYVPKCIQISATKSIAGGSGPGTNVNLWEDDKCGTPATFSSQTKEMDPNGYPCYNAVVKSFSVDKSNKTVSAVLERHGGTPLDTPIFELRDILSEKYGVDSRLIHNLEDQGGELALCAMP</sequence>
<dbReference type="GO" id="GO:0032543">
    <property type="term" value="P:mitochondrial translation"/>
    <property type="evidence" value="ECO:0007669"/>
    <property type="project" value="TreeGrafter"/>
</dbReference>
<protein>
    <submittedName>
        <fullName evidence="1">Uncharacterized protein</fullName>
    </submittedName>
</protein>
<dbReference type="EMBL" id="JAULSW010000003">
    <property type="protein sequence ID" value="KAK3386793.1"/>
    <property type="molecule type" value="Genomic_DNA"/>
</dbReference>
<name>A0AAE0NSA9_9PEZI</name>
<dbReference type="GO" id="GO:0005829">
    <property type="term" value="C:cytosol"/>
    <property type="evidence" value="ECO:0007669"/>
    <property type="project" value="TreeGrafter"/>
</dbReference>
<dbReference type="Gene3D" id="3.30.930.10">
    <property type="entry name" value="Bira Bifunctional Protein, Domain 2"/>
    <property type="match status" value="1"/>
</dbReference>
<dbReference type="Proteomes" id="UP001285441">
    <property type="component" value="Unassembled WGS sequence"/>
</dbReference>
<evidence type="ECO:0000313" key="2">
    <source>
        <dbReference type="Proteomes" id="UP001285441"/>
    </source>
</evidence>
<dbReference type="GO" id="GO:0006427">
    <property type="term" value="P:histidyl-tRNA aminoacylation"/>
    <property type="evidence" value="ECO:0007669"/>
    <property type="project" value="TreeGrafter"/>
</dbReference>
<evidence type="ECO:0000313" key="1">
    <source>
        <dbReference type="EMBL" id="KAK3386793.1"/>
    </source>
</evidence>